<dbReference type="GO" id="GO:0006261">
    <property type="term" value="P:DNA-templated DNA replication"/>
    <property type="evidence" value="ECO:0007669"/>
    <property type="project" value="TreeGrafter"/>
</dbReference>
<dbReference type="PANTHER" id="PTHR11669:SF8">
    <property type="entry name" value="DNA POLYMERASE III SUBUNIT DELTA"/>
    <property type="match status" value="1"/>
</dbReference>
<dbReference type="STRING" id="1291052.FC18_GL000482"/>
<dbReference type="SUPFAM" id="SSF52540">
    <property type="entry name" value="P-loop containing nucleoside triphosphate hydrolases"/>
    <property type="match status" value="1"/>
</dbReference>
<evidence type="ECO:0000313" key="1">
    <source>
        <dbReference type="EMBL" id="KRM54263.1"/>
    </source>
</evidence>
<dbReference type="PANTHER" id="PTHR11669">
    <property type="entry name" value="REPLICATION FACTOR C / DNA POLYMERASE III GAMMA-TAU SUBUNIT"/>
    <property type="match status" value="1"/>
</dbReference>
<reference evidence="1 2" key="1">
    <citation type="journal article" date="2015" name="Genome Announc.">
        <title>Expanding the biotechnology potential of lactobacilli through comparative genomics of 213 strains and associated genera.</title>
        <authorList>
            <person name="Sun Z."/>
            <person name="Harris H.M."/>
            <person name="McCann A."/>
            <person name="Guo C."/>
            <person name="Argimon S."/>
            <person name="Zhang W."/>
            <person name="Yang X."/>
            <person name="Jeffery I.B."/>
            <person name="Cooney J.C."/>
            <person name="Kagawa T.F."/>
            <person name="Liu W."/>
            <person name="Song Y."/>
            <person name="Salvetti E."/>
            <person name="Wrobel A."/>
            <person name="Rasinkangas P."/>
            <person name="Parkhill J."/>
            <person name="Rea M.C."/>
            <person name="O'Sullivan O."/>
            <person name="Ritari J."/>
            <person name="Douillard F.P."/>
            <person name="Paul Ross R."/>
            <person name="Yang R."/>
            <person name="Briner A.E."/>
            <person name="Felis G.E."/>
            <person name="de Vos W.M."/>
            <person name="Barrangou R."/>
            <person name="Klaenhammer T.R."/>
            <person name="Caufield P.W."/>
            <person name="Cui Y."/>
            <person name="Zhang H."/>
            <person name="O'Toole P.W."/>
        </authorList>
    </citation>
    <scope>NUCLEOTIDE SEQUENCE [LARGE SCALE GENOMIC DNA]</scope>
    <source>
        <strain evidence="1 2">DSM 20505</strain>
    </source>
</reference>
<name>A0A0R1ZHC2_9LACO</name>
<sequence length="329" mass="35177">MATGTNLPAGLVRQFSNVIDRDQLSQAYIFAGAAGAGKVPLAMWIAKRLFCTNLQAGQPCNACGECLRIDTGNNPDVLTVAPEGQSIKAEAIRGLKEEMGKSSVEGHRRIFIIQDADRMTVSAANSLLKFFEEPLPGMIIILTTTAKNRLLPTVLSRAQIVQFPPPAWQATVDALSAAGVSGSLAPLIARLTSDVAAGVTLAGDEDFNNRLASVKKLVQLLASGDGLAFPFIQTDLMKQVSDKNDQRQVLRLLALIYAEAMRRSTGAPAQLLKNDAAVDQLASKSLRQLSDGLDAILTATVQLEGNVAFQANCEQLVLKLLQRAPELTK</sequence>
<organism evidence="1 2">
    <name type="scientific">Lacticaseibacillus sharpeae JCM 1186 = DSM 20505</name>
    <dbReference type="NCBI Taxonomy" id="1291052"/>
    <lineage>
        <taxon>Bacteria</taxon>
        <taxon>Bacillati</taxon>
        <taxon>Bacillota</taxon>
        <taxon>Bacilli</taxon>
        <taxon>Lactobacillales</taxon>
        <taxon>Lactobacillaceae</taxon>
        <taxon>Lacticaseibacillus</taxon>
    </lineage>
</organism>
<dbReference type="GO" id="GO:0003887">
    <property type="term" value="F:DNA-directed DNA polymerase activity"/>
    <property type="evidence" value="ECO:0007669"/>
    <property type="project" value="InterPro"/>
</dbReference>
<dbReference type="Pfam" id="PF13177">
    <property type="entry name" value="DNA_pol3_delta2"/>
    <property type="match status" value="1"/>
</dbReference>
<accession>A0A0R1ZHC2</accession>
<keyword evidence="2" id="KW-1185">Reference proteome</keyword>
<gene>
    <name evidence="1" type="ORF">FC18_GL000482</name>
</gene>
<proteinExistence type="predicted"/>
<evidence type="ECO:0000313" key="2">
    <source>
        <dbReference type="Proteomes" id="UP000051679"/>
    </source>
</evidence>
<comment type="caution">
    <text evidence="1">The sequence shown here is derived from an EMBL/GenBank/DDBJ whole genome shotgun (WGS) entry which is preliminary data.</text>
</comment>
<dbReference type="GO" id="GO:0008408">
    <property type="term" value="F:3'-5' exonuclease activity"/>
    <property type="evidence" value="ECO:0007669"/>
    <property type="project" value="InterPro"/>
</dbReference>
<dbReference type="NCBIfam" id="TIGR00678">
    <property type="entry name" value="holB"/>
    <property type="match status" value="1"/>
</dbReference>
<dbReference type="AlphaFoldDB" id="A0A0R1ZHC2"/>
<dbReference type="OrthoDB" id="9810148at2"/>
<dbReference type="Gene3D" id="3.40.50.300">
    <property type="entry name" value="P-loop containing nucleotide triphosphate hydrolases"/>
    <property type="match status" value="1"/>
</dbReference>
<dbReference type="PATRIC" id="fig|1291052.5.peg.493"/>
<dbReference type="InterPro" id="IPR050238">
    <property type="entry name" value="DNA_Rep/Repair_Clamp_Loader"/>
</dbReference>
<dbReference type="InterPro" id="IPR004622">
    <property type="entry name" value="DNA_pol_HolB"/>
</dbReference>
<dbReference type="EMBL" id="AYYO01000056">
    <property type="protein sequence ID" value="KRM54263.1"/>
    <property type="molecule type" value="Genomic_DNA"/>
</dbReference>
<protein>
    <submittedName>
        <fullName evidence="1">DNA polymerase III subunit delta</fullName>
    </submittedName>
</protein>
<dbReference type="Proteomes" id="UP000051679">
    <property type="component" value="Unassembled WGS sequence"/>
</dbReference>
<dbReference type="InterPro" id="IPR027417">
    <property type="entry name" value="P-loop_NTPase"/>
</dbReference>